<proteinExistence type="predicted"/>
<protein>
    <submittedName>
        <fullName evidence="3">GMC_oxred_C domain-containing protein</fullName>
    </submittedName>
</protein>
<keyword evidence="2" id="KW-1185">Reference proteome</keyword>
<dbReference type="EMBL" id="UXSR01000468">
    <property type="protein sequence ID" value="VDD76661.1"/>
    <property type="molecule type" value="Genomic_DNA"/>
</dbReference>
<sequence length="134" mass="14924">MAEISVLPAIQPVSILTVAASHFRSHWMCLYHICSPYAYLVQRSIYCGGLGVTQVDMEDAFGVTQWWTGELEEEVSRMFLLDPSERNNVIPPTHNHEYLDVSLVDTGGITLNGVERDVDARAPSIAEYGKNVVL</sequence>
<dbReference type="AlphaFoldDB" id="A0A0R3U769"/>
<evidence type="ECO:0000313" key="3">
    <source>
        <dbReference type="WBParaSite" id="MCOS_0000266301-mRNA-1"/>
    </source>
</evidence>
<dbReference type="WBParaSite" id="MCOS_0000266301-mRNA-1">
    <property type="protein sequence ID" value="MCOS_0000266301-mRNA-1"/>
    <property type="gene ID" value="MCOS_0000266301"/>
</dbReference>
<dbReference type="Proteomes" id="UP000267029">
    <property type="component" value="Unassembled WGS sequence"/>
</dbReference>
<reference evidence="1 2" key="2">
    <citation type="submission" date="2018-10" db="EMBL/GenBank/DDBJ databases">
        <authorList>
            <consortium name="Pathogen Informatics"/>
        </authorList>
    </citation>
    <scope>NUCLEOTIDE SEQUENCE [LARGE SCALE GENOMIC DNA]</scope>
</reference>
<reference evidence="3" key="1">
    <citation type="submission" date="2017-02" db="UniProtKB">
        <authorList>
            <consortium name="WormBaseParasite"/>
        </authorList>
    </citation>
    <scope>IDENTIFICATION</scope>
</reference>
<name>A0A0R3U769_MESCO</name>
<gene>
    <name evidence="1" type="ORF">MCOS_LOCUS2664</name>
</gene>
<evidence type="ECO:0000313" key="2">
    <source>
        <dbReference type="Proteomes" id="UP000267029"/>
    </source>
</evidence>
<evidence type="ECO:0000313" key="1">
    <source>
        <dbReference type="EMBL" id="VDD76661.1"/>
    </source>
</evidence>
<accession>A0A0R3U769</accession>
<organism evidence="3">
    <name type="scientific">Mesocestoides corti</name>
    <name type="common">Flatworm</name>
    <dbReference type="NCBI Taxonomy" id="53468"/>
    <lineage>
        <taxon>Eukaryota</taxon>
        <taxon>Metazoa</taxon>
        <taxon>Spiralia</taxon>
        <taxon>Lophotrochozoa</taxon>
        <taxon>Platyhelminthes</taxon>
        <taxon>Cestoda</taxon>
        <taxon>Eucestoda</taxon>
        <taxon>Cyclophyllidea</taxon>
        <taxon>Mesocestoididae</taxon>
        <taxon>Mesocestoides</taxon>
    </lineage>
</organism>